<proteinExistence type="predicted"/>
<dbReference type="Proteomes" id="UP000182190">
    <property type="component" value="Unassembled WGS sequence"/>
</dbReference>
<gene>
    <name evidence="1" type="ORF">PL9631_330004</name>
</gene>
<accession>A0A7Z9BT35</accession>
<sequence length="73" mass="7844">MVSSLRLKKTIALISCLPLSGALIFAFGMKLGETTQVSFTQLYQHLNTSQLICQYVPPDTGKPPEGDGSGSRT</sequence>
<protein>
    <submittedName>
        <fullName evidence="1">Uncharacterized protein</fullName>
    </submittedName>
</protein>
<name>A0A7Z9BT35_9CYAN</name>
<evidence type="ECO:0000313" key="2">
    <source>
        <dbReference type="Proteomes" id="UP000182190"/>
    </source>
</evidence>
<comment type="caution">
    <text evidence="1">The sequence shown here is derived from an EMBL/GenBank/DDBJ whole genome shotgun (WGS) entry which is preliminary data.</text>
</comment>
<dbReference type="OrthoDB" id="9880894at2"/>
<evidence type="ECO:0000313" key="1">
    <source>
        <dbReference type="EMBL" id="VXD17348.1"/>
    </source>
</evidence>
<dbReference type="RefSeq" id="WP_083617198.1">
    <property type="nucleotide sequence ID" value="NZ_LR734998.1"/>
</dbReference>
<keyword evidence="2" id="KW-1185">Reference proteome</keyword>
<reference evidence="1" key="1">
    <citation type="submission" date="2019-10" db="EMBL/GenBank/DDBJ databases">
        <authorList>
            <consortium name="Genoscope - CEA"/>
            <person name="William W."/>
        </authorList>
    </citation>
    <scope>NUCLEOTIDE SEQUENCE [LARGE SCALE GENOMIC DNA]</scope>
    <source>
        <strain evidence="1">BBR_PRJEB10994</strain>
    </source>
</reference>
<organism evidence="1 2">
    <name type="scientific">Planktothrix paucivesiculata PCC 9631</name>
    <dbReference type="NCBI Taxonomy" id="671071"/>
    <lineage>
        <taxon>Bacteria</taxon>
        <taxon>Bacillati</taxon>
        <taxon>Cyanobacteriota</taxon>
        <taxon>Cyanophyceae</taxon>
        <taxon>Oscillatoriophycideae</taxon>
        <taxon>Oscillatoriales</taxon>
        <taxon>Microcoleaceae</taxon>
        <taxon>Planktothrix</taxon>
    </lineage>
</organism>
<dbReference type="EMBL" id="CZCS02000172">
    <property type="protein sequence ID" value="VXD17348.1"/>
    <property type="molecule type" value="Genomic_DNA"/>
</dbReference>
<dbReference type="AlphaFoldDB" id="A0A7Z9BT35"/>